<feature type="domain" description="HNH nuclease" evidence="5">
    <location>
        <begin position="55"/>
        <end position="109"/>
    </location>
</feature>
<dbReference type="RefSeq" id="WP_267849526.1">
    <property type="nucleotide sequence ID" value="NZ_JAPMXC010000010.1"/>
</dbReference>
<keyword evidence="7" id="KW-1185">Reference proteome</keyword>
<dbReference type="PANTHER" id="PTHR41286:SF1">
    <property type="entry name" value="HNH NUCLEASE YAJD-RELATED"/>
    <property type="match status" value="1"/>
</dbReference>
<reference evidence="6" key="1">
    <citation type="submission" date="2022-11" db="EMBL/GenBank/DDBJ databases">
        <title>Robbsia betulipollinis sp. nov., isolated from pollen of birch (Betula pendula).</title>
        <authorList>
            <person name="Shi H."/>
            <person name="Ambika Manirajan B."/>
            <person name="Ratering S."/>
            <person name="Geissler-Plaum R."/>
            <person name="Schnell S."/>
        </authorList>
    </citation>
    <scope>NUCLEOTIDE SEQUENCE</scope>
    <source>
        <strain evidence="6">Bb-Pol-6</strain>
    </source>
</reference>
<dbReference type="InterPro" id="IPR003615">
    <property type="entry name" value="HNH_nuc"/>
</dbReference>
<keyword evidence="1" id="KW-0540">Nuclease</keyword>
<evidence type="ECO:0000259" key="5">
    <source>
        <dbReference type="SMART" id="SM00507"/>
    </source>
</evidence>
<accession>A0ABT3ZRF9</accession>
<dbReference type="InterPro" id="IPR002711">
    <property type="entry name" value="HNH"/>
</dbReference>
<dbReference type="CDD" id="cd00085">
    <property type="entry name" value="HNHc"/>
    <property type="match status" value="1"/>
</dbReference>
<evidence type="ECO:0000313" key="7">
    <source>
        <dbReference type="Proteomes" id="UP001082899"/>
    </source>
</evidence>
<dbReference type="SMART" id="SM00507">
    <property type="entry name" value="HNHc"/>
    <property type="match status" value="1"/>
</dbReference>
<dbReference type="Pfam" id="PF01844">
    <property type="entry name" value="HNH"/>
    <property type="match status" value="1"/>
</dbReference>
<comment type="similarity">
    <text evidence="3">Belongs to the HNH nuclease family.</text>
</comment>
<organism evidence="6 7">
    <name type="scientific">Robbsia betulipollinis</name>
    <dbReference type="NCBI Taxonomy" id="2981849"/>
    <lineage>
        <taxon>Bacteria</taxon>
        <taxon>Pseudomonadati</taxon>
        <taxon>Pseudomonadota</taxon>
        <taxon>Betaproteobacteria</taxon>
        <taxon>Burkholderiales</taxon>
        <taxon>Burkholderiaceae</taxon>
        <taxon>Robbsia</taxon>
    </lineage>
</organism>
<evidence type="ECO:0000256" key="3">
    <source>
        <dbReference type="ARBA" id="ARBA00038412"/>
    </source>
</evidence>
<evidence type="ECO:0000256" key="4">
    <source>
        <dbReference type="ARBA" id="ARBA00040194"/>
    </source>
</evidence>
<proteinExistence type="inferred from homology"/>
<comment type="caution">
    <text evidence="6">The sequence shown here is derived from an EMBL/GenBank/DDBJ whole genome shotgun (WGS) entry which is preliminary data.</text>
</comment>
<evidence type="ECO:0000256" key="2">
    <source>
        <dbReference type="ARBA" id="ARBA00022801"/>
    </source>
</evidence>
<dbReference type="Proteomes" id="UP001082899">
    <property type="component" value="Unassembled WGS sequence"/>
</dbReference>
<dbReference type="PANTHER" id="PTHR41286">
    <property type="entry name" value="HNH NUCLEASE YAJD-RELATED"/>
    <property type="match status" value="1"/>
</dbReference>
<sequence>MPSRPLRPCKHRGCPTLVAGGATYCPAHAGEAVKWQPDARRGNRHARGYGNAWLRVRAAILRRDCGICQACRRAGRVSEATDVDHITPKAGGGTDDEDNLEALCRPCHRAKTARE</sequence>
<gene>
    <name evidence="6" type="ORF">OVY01_18495</name>
</gene>
<dbReference type="EMBL" id="JAPMXC010000010">
    <property type="protein sequence ID" value="MCY0389139.1"/>
    <property type="molecule type" value="Genomic_DNA"/>
</dbReference>
<keyword evidence="2" id="KW-0378">Hydrolase</keyword>
<keyword evidence="6" id="KW-0255">Endonuclease</keyword>
<protein>
    <recommendedName>
        <fullName evidence="4">Putative HNH nuclease YajD</fullName>
    </recommendedName>
</protein>
<dbReference type="GO" id="GO:0004519">
    <property type="term" value="F:endonuclease activity"/>
    <property type="evidence" value="ECO:0007669"/>
    <property type="project" value="UniProtKB-KW"/>
</dbReference>
<evidence type="ECO:0000313" key="6">
    <source>
        <dbReference type="EMBL" id="MCY0389139.1"/>
    </source>
</evidence>
<dbReference type="Gene3D" id="1.10.30.50">
    <property type="match status" value="1"/>
</dbReference>
<name>A0ABT3ZRF9_9BURK</name>
<evidence type="ECO:0000256" key="1">
    <source>
        <dbReference type="ARBA" id="ARBA00022722"/>
    </source>
</evidence>